<evidence type="ECO:0000313" key="3">
    <source>
        <dbReference type="Proteomes" id="UP000887563"/>
    </source>
</evidence>
<evidence type="ECO:0000313" key="4">
    <source>
        <dbReference type="WBParaSite" id="Minc3s00225g07991"/>
    </source>
</evidence>
<evidence type="ECO:0000256" key="1">
    <source>
        <dbReference type="SAM" id="Coils"/>
    </source>
</evidence>
<evidence type="ECO:0000256" key="2">
    <source>
        <dbReference type="SAM" id="MobiDB-lite"/>
    </source>
</evidence>
<sequence length="264" mass="30168">MSGAKENYINCQESIENENCLADSDTLNASFFAPLDIPNFKQANVPDVHSTSLQLQRRIINLESQVEQLKASEGLSLLKIKQLKDEIYDYKDRLAKTQKENATLLTELTLIKKQKQPLPASQQNLQSTSNNAGSRDTRLNVFRSNQQSKRIDLFPRSSVNAFNYNASSTSSDKPFIRRSNSVANLNTQQKQQANNFTDDFHIHSTFNNMELSLNQKFELPSRMVYTLYERTSRGEEFTFCDGTDKIIVVQTLLCCRPPYTTFKV</sequence>
<dbReference type="WBParaSite" id="Minc3s00225g07991">
    <property type="protein sequence ID" value="Minc3s00225g07991"/>
    <property type="gene ID" value="Minc3s00225g07991"/>
</dbReference>
<feature type="region of interest" description="Disordered" evidence="2">
    <location>
        <begin position="116"/>
        <end position="136"/>
    </location>
</feature>
<feature type="compositionally biased region" description="Polar residues" evidence="2">
    <location>
        <begin position="119"/>
        <end position="134"/>
    </location>
</feature>
<keyword evidence="1" id="KW-0175">Coiled coil</keyword>
<dbReference type="Proteomes" id="UP000887563">
    <property type="component" value="Unplaced"/>
</dbReference>
<name>A0A914L4X8_MELIC</name>
<feature type="coiled-coil region" evidence="1">
    <location>
        <begin position="52"/>
        <end position="100"/>
    </location>
</feature>
<organism evidence="3 4">
    <name type="scientific">Meloidogyne incognita</name>
    <name type="common">Southern root-knot nematode worm</name>
    <name type="synonym">Oxyuris incognita</name>
    <dbReference type="NCBI Taxonomy" id="6306"/>
    <lineage>
        <taxon>Eukaryota</taxon>
        <taxon>Metazoa</taxon>
        <taxon>Ecdysozoa</taxon>
        <taxon>Nematoda</taxon>
        <taxon>Chromadorea</taxon>
        <taxon>Rhabditida</taxon>
        <taxon>Tylenchina</taxon>
        <taxon>Tylenchomorpha</taxon>
        <taxon>Tylenchoidea</taxon>
        <taxon>Meloidogynidae</taxon>
        <taxon>Meloidogyninae</taxon>
        <taxon>Meloidogyne</taxon>
        <taxon>Meloidogyne incognita group</taxon>
    </lineage>
</organism>
<proteinExistence type="predicted"/>
<keyword evidence="3" id="KW-1185">Reference proteome</keyword>
<accession>A0A914L4X8</accession>
<protein>
    <submittedName>
        <fullName evidence="4">Uncharacterized protein</fullName>
    </submittedName>
</protein>
<reference evidence="4" key="1">
    <citation type="submission" date="2022-11" db="UniProtKB">
        <authorList>
            <consortium name="WormBaseParasite"/>
        </authorList>
    </citation>
    <scope>IDENTIFICATION</scope>
</reference>
<dbReference type="AlphaFoldDB" id="A0A914L4X8"/>